<comment type="caution">
    <text evidence="2">The sequence shown here is derived from an EMBL/GenBank/DDBJ whole genome shotgun (WGS) entry which is preliminary data.</text>
</comment>
<dbReference type="RefSeq" id="WP_248204230.1">
    <property type="nucleotide sequence ID" value="NZ_JALNMH010000001.1"/>
</dbReference>
<protein>
    <recommendedName>
        <fullName evidence="4">SH3 domain-containing protein</fullName>
    </recommendedName>
</protein>
<organism evidence="2 3">
    <name type="scientific">Pseudomarimonas salicorniae</name>
    <dbReference type="NCBI Taxonomy" id="2933270"/>
    <lineage>
        <taxon>Bacteria</taxon>
        <taxon>Pseudomonadati</taxon>
        <taxon>Pseudomonadota</taxon>
        <taxon>Gammaproteobacteria</taxon>
        <taxon>Lysobacterales</taxon>
        <taxon>Lysobacteraceae</taxon>
        <taxon>Pseudomarimonas</taxon>
    </lineage>
</organism>
<evidence type="ECO:0000313" key="2">
    <source>
        <dbReference type="EMBL" id="MCK7592203.1"/>
    </source>
</evidence>
<reference evidence="2" key="1">
    <citation type="submission" date="2022-04" db="EMBL/GenBank/DDBJ databases">
        <title>Lysobacter sp. CAU 1642 isolated from sea sand.</title>
        <authorList>
            <person name="Kim W."/>
        </authorList>
    </citation>
    <scope>NUCLEOTIDE SEQUENCE</scope>
    <source>
        <strain evidence="2">CAU 1642</strain>
    </source>
</reference>
<feature type="region of interest" description="Disordered" evidence="1">
    <location>
        <begin position="100"/>
        <end position="124"/>
    </location>
</feature>
<evidence type="ECO:0008006" key="4">
    <source>
        <dbReference type="Google" id="ProtNLM"/>
    </source>
</evidence>
<evidence type="ECO:0000313" key="3">
    <source>
        <dbReference type="Proteomes" id="UP001431449"/>
    </source>
</evidence>
<proteinExistence type="predicted"/>
<evidence type="ECO:0000256" key="1">
    <source>
        <dbReference type="SAM" id="MobiDB-lite"/>
    </source>
</evidence>
<keyword evidence="3" id="KW-1185">Reference proteome</keyword>
<name>A0ABT0GCD3_9GAMM</name>
<accession>A0ABT0GCD3</accession>
<sequence length="124" mass="13342">MLRAITVTASRDVEVVDALPLTLQPGDQVSLSDPDPERPGYRWASDGGLCSGWVPEAVLTIRDRLGIARSEYCSQELAVEAGQVLRLMWRGEGFPASWCESSDGERGWVPDDALAPSADPGVDA</sequence>
<dbReference type="EMBL" id="JALNMH010000001">
    <property type="protein sequence ID" value="MCK7592203.1"/>
    <property type="molecule type" value="Genomic_DNA"/>
</dbReference>
<gene>
    <name evidence="2" type="ORF">M0G41_00800</name>
</gene>
<dbReference type="Proteomes" id="UP001431449">
    <property type="component" value="Unassembled WGS sequence"/>
</dbReference>